<feature type="region of interest" description="Disordered" evidence="4">
    <location>
        <begin position="1"/>
        <end position="37"/>
    </location>
</feature>
<evidence type="ECO:0000256" key="2">
    <source>
        <dbReference type="ARBA" id="ARBA00022989"/>
    </source>
</evidence>
<feature type="transmembrane region" description="Helical" evidence="5">
    <location>
        <begin position="270"/>
        <end position="293"/>
    </location>
</feature>
<evidence type="ECO:0000256" key="4">
    <source>
        <dbReference type="SAM" id="MobiDB-lite"/>
    </source>
</evidence>
<keyword evidence="1 5" id="KW-0812">Transmembrane</keyword>
<dbReference type="SUPFAM" id="SSF103473">
    <property type="entry name" value="MFS general substrate transporter"/>
    <property type="match status" value="1"/>
</dbReference>
<feature type="transmembrane region" description="Helical" evidence="5">
    <location>
        <begin position="305"/>
        <end position="323"/>
    </location>
</feature>
<feature type="transmembrane region" description="Helical" evidence="5">
    <location>
        <begin position="140"/>
        <end position="163"/>
    </location>
</feature>
<evidence type="ECO:0000256" key="1">
    <source>
        <dbReference type="ARBA" id="ARBA00022692"/>
    </source>
</evidence>
<keyword evidence="8" id="KW-1185">Reference proteome</keyword>
<dbReference type="EMBL" id="JBHLVZ010000083">
    <property type="protein sequence ID" value="MFC0388331.1"/>
    <property type="molecule type" value="Genomic_DNA"/>
</dbReference>
<feature type="transmembrane region" description="Helical" evidence="5">
    <location>
        <begin position="48"/>
        <end position="68"/>
    </location>
</feature>
<dbReference type="PROSITE" id="PS50850">
    <property type="entry name" value="MFS"/>
    <property type="match status" value="1"/>
</dbReference>
<dbReference type="InterPro" id="IPR036259">
    <property type="entry name" value="MFS_trans_sf"/>
</dbReference>
<evidence type="ECO:0000259" key="6">
    <source>
        <dbReference type="PROSITE" id="PS50850"/>
    </source>
</evidence>
<dbReference type="Proteomes" id="UP001589789">
    <property type="component" value="Unassembled WGS sequence"/>
</dbReference>
<organism evidence="7 8">
    <name type="scientific">Muricoccus vinaceus</name>
    <dbReference type="NCBI Taxonomy" id="424704"/>
    <lineage>
        <taxon>Bacteria</taxon>
        <taxon>Pseudomonadati</taxon>
        <taxon>Pseudomonadota</taxon>
        <taxon>Alphaproteobacteria</taxon>
        <taxon>Acetobacterales</taxon>
        <taxon>Roseomonadaceae</taxon>
        <taxon>Muricoccus</taxon>
    </lineage>
</organism>
<feature type="transmembrane region" description="Helical" evidence="5">
    <location>
        <begin position="335"/>
        <end position="351"/>
    </location>
</feature>
<accession>A0ABV6IXY3</accession>
<sequence>MIPQARPRMFSDAPDAGGTGSPGHHPTPPPSGGARAAVPRPPLSFRGWGVVAGSFAVQALCFVAVYSFPAYAEALGRDFVASEVSLSLVYGVSGAMTFATGALSGPLADRVGARWPVMLGMAVMASGFLLAAVADGFLGVLLAYGLLVGTGAGLCYVPAVAVVQRWFVAWRGLASGLATAGVGAGTALVPVSAWLFLSGGDWRSAFLAMAAVIAVCGPLAALSLARSPEAYGLLPDGWPKRWPGDAARPGGFAPALEGMVLRRVIRGRRFAVLLLGGVLLSAPVSLPFADIVATARAAGLRAEDALWLLGLIGLGSVLGRVVIGVASDRLGRDRVLLGCGLGVAGMMGWWAEAASLPGFAVFALGFGLFQGGFVALLPSVVVDLYGRRSAGGLIGVLFAARALSVLLGAPCAAALAAGAGQAVPLWVAAAVALAGTALLAVATGWPRGDAGALQAGVRGTGAIKGRAAKADAARPGSASARAGRGLRSGEGRLA</sequence>
<evidence type="ECO:0000256" key="5">
    <source>
        <dbReference type="SAM" id="Phobius"/>
    </source>
</evidence>
<dbReference type="Pfam" id="PF07690">
    <property type="entry name" value="MFS_1"/>
    <property type="match status" value="2"/>
</dbReference>
<feature type="compositionally biased region" description="Low complexity" evidence="4">
    <location>
        <begin position="473"/>
        <end position="486"/>
    </location>
</feature>
<feature type="transmembrane region" description="Helical" evidence="5">
    <location>
        <begin position="88"/>
        <end position="108"/>
    </location>
</feature>
<feature type="transmembrane region" description="Helical" evidence="5">
    <location>
        <begin position="423"/>
        <end position="445"/>
    </location>
</feature>
<dbReference type="InterPro" id="IPR011701">
    <property type="entry name" value="MFS"/>
</dbReference>
<evidence type="ECO:0000256" key="3">
    <source>
        <dbReference type="ARBA" id="ARBA00023136"/>
    </source>
</evidence>
<keyword evidence="2 5" id="KW-1133">Transmembrane helix</keyword>
<dbReference type="PANTHER" id="PTHR11360:SF284">
    <property type="entry name" value="EG:103B4.3 PROTEIN-RELATED"/>
    <property type="match status" value="1"/>
</dbReference>
<proteinExistence type="predicted"/>
<feature type="transmembrane region" description="Helical" evidence="5">
    <location>
        <begin position="357"/>
        <end position="381"/>
    </location>
</feature>
<feature type="transmembrane region" description="Helical" evidence="5">
    <location>
        <begin position="202"/>
        <end position="225"/>
    </location>
</feature>
<name>A0ABV6IXY3_9PROT</name>
<dbReference type="PANTHER" id="PTHR11360">
    <property type="entry name" value="MONOCARBOXYLATE TRANSPORTER"/>
    <property type="match status" value="1"/>
</dbReference>
<comment type="caution">
    <text evidence="7">The sequence shown here is derived from an EMBL/GenBank/DDBJ whole genome shotgun (WGS) entry which is preliminary data.</text>
</comment>
<feature type="transmembrane region" description="Helical" evidence="5">
    <location>
        <begin position="115"/>
        <end position="134"/>
    </location>
</feature>
<feature type="region of interest" description="Disordered" evidence="4">
    <location>
        <begin position="467"/>
        <end position="494"/>
    </location>
</feature>
<gene>
    <name evidence="7" type="ORF">ACFFIC_22725</name>
</gene>
<protein>
    <submittedName>
        <fullName evidence="7">MFS transporter</fullName>
    </submittedName>
</protein>
<feature type="transmembrane region" description="Helical" evidence="5">
    <location>
        <begin position="175"/>
        <end position="196"/>
    </location>
</feature>
<dbReference type="InterPro" id="IPR050327">
    <property type="entry name" value="Proton-linked_MCT"/>
</dbReference>
<feature type="transmembrane region" description="Helical" evidence="5">
    <location>
        <begin position="393"/>
        <end position="417"/>
    </location>
</feature>
<keyword evidence="3 5" id="KW-0472">Membrane</keyword>
<evidence type="ECO:0000313" key="7">
    <source>
        <dbReference type="EMBL" id="MFC0388331.1"/>
    </source>
</evidence>
<feature type="domain" description="Major facilitator superfamily (MFS) profile" evidence="6">
    <location>
        <begin position="42"/>
        <end position="447"/>
    </location>
</feature>
<dbReference type="InterPro" id="IPR020846">
    <property type="entry name" value="MFS_dom"/>
</dbReference>
<reference evidence="7 8" key="1">
    <citation type="submission" date="2024-09" db="EMBL/GenBank/DDBJ databases">
        <authorList>
            <person name="Sun Q."/>
            <person name="Mori K."/>
        </authorList>
    </citation>
    <scope>NUCLEOTIDE SEQUENCE [LARGE SCALE GENOMIC DNA]</scope>
    <source>
        <strain evidence="7 8">CCM 7468</strain>
    </source>
</reference>
<dbReference type="Gene3D" id="1.20.1250.20">
    <property type="entry name" value="MFS general substrate transporter like domains"/>
    <property type="match status" value="2"/>
</dbReference>
<evidence type="ECO:0000313" key="8">
    <source>
        <dbReference type="Proteomes" id="UP001589789"/>
    </source>
</evidence>